<dbReference type="Proteomes" id="UP001367676">
    <property type="component" value="Unassembled WGS sequence"/>
</dbReference>
<feature type="region of interest" description="Disordered" evidence="1">
    <location>
        <begin position="1"/>
        <end position="34"/>
    </location>
</feature>
<feature type="compositionally biased region" description="Polar residues" evidence="1">
    <location>
        <begin position="25"/>
        <end position="34"/>
    </location>
</feature>
<name>A0AAN9Y419_9HEMI</name>
<gene>
    <name evidence="2" type="ORF">V9T40_000171</name>
</gene>
<protein>
    <submittedName>
        <fullName evidence="2">Uncharacterized protein</fullName>
    </submittedName>
</protein>
<dbReference type="AlphaFoldDB" id="A0AAN9Y419"/>
<organism evidence="2 3">
    <name type="scientific">Parthenolecanium corni</name>
    <dbReference type="NCBI Taxonomy" id="536013"/>
    <lineage>
        <taxon>Eukaryota</taxon>
        <taxon>Metazoa</taxon>
        <taxon>Ecdysozoa</taxon>
        <taxon>Arthropoda</taxon>
        <taxon>Hexapoda</taxon>
        <taxon>Insecta</taxon>
        <taxon>Pterygota</taxon>
        <taxon>Neoptera</taxon>
        <taxon>Paraneoptera</taxon>
        <taxon>Hemiptera</taxon>
        <taxon>Sternorrhyncha</taxon>
        <taxon>Coccoidea</taxon>
        <taxon>Coccidae</taxon>
        <taxon>Parthenolecanium</taxon>
    </lineage>
</organism>
<evidence type="ECO:0000313" key="2">
    <source>
        <dbReference type="EMBL" id="KAK7585992.1"/>
    </source>
</evidence>
<keyword evidence="3" id="KW-1185">Reference proteome</keyword>
<evidence type="ECO:0000313" key="3">
    <source>
        <dbReference type="Proteomes" id="UP001367676"/>
    </source>
</evidence>
<feature type="compositionally biased region" description="Low complexity" evidence="1">
    <location>
        <begin position="7"/>
        <end position="24"/>
    </location>
</feature>
<sequence>MMLLRRPPSSSSSSFFPATAPSFPHRSSFSTLTTSPCTHTPNIANSNSSLSSSSPPPSFVLGAAFFLATSCTIAKPNVAAITERLYESVSMKLRR</sequence>
<comment type="caution">
    <text evidence="2">The sequence shown here is derived from an EMBL/GenBank/DDBJ whole genome shotgun (WGS) entry which is preliminary data.</text>
</comment>
<reference evidence="2 3" key="1">
    <citation type="submission" date="2024-03" db="EMBL/GenBank/DDBJ databases">
        <title>Adaptation during the transition from Ophiocordyceps entomopathogen to insect associate is accompanied by gene loss and intensified selection.</title>
        <authorList>
            <person name="Ward C.M."/>
            <person name="Onetto C.A."/>
            <person name="Borneman A.R."/>
        </authorList>
    </citation>
    <scope>NUCLEOTIDE SEQUENCE [LARGE SCALE GENOMIC DNA]</scope>
    <source>
        <strain evidence="2">AWRI1</strain>
        <tissue evidence="2">Single Adult Female</tissue>
    </source>
</reference>
<evidence type="ECO:0000256" key="1">
    <source>
        <dbReference type="SAM" id="MobiDB-lite"/>
    </source>
</evidence>
<dbReference type="EMBL" id="JBBCAQ010000028">
    <property type="protein sequence ID" value="KAK7585992.1"/>
    <property type="molecule type" value="Genomic_DNA"/>
</dbReference>
<proteinExistence type="predicted"/>
<accession>A0AAN9Y419</accession>